<sequence>MWFRVKTKSSHLRQLLHVLLNTILNFPFRQLGQYEDLELEGLYYNRFRYYDCTIGNYISQDPLSLYGGNPTLYAYVHDSNSWIDPFGLDITTFYHAGSLSGPIDPSKGRTNLDFNPSGQGGFYVTTNKAQAEQWAEMRGHTEITQFDVPNSELEKLNIKKFDGAIDEWAKFVTDGRAGKLEHNFDAVSGPMLANPRGKNPKPIGSQFAIFTDKAAKLFDKFKVKCS</sequence>
<keyword evidence="1" id="KW-0378">Hydrolase</keyword>
<dbReference type="PANTHER" id="PTHR32305:SF15">
    <property type="entry name" value="PROTEIN RHSA-RELATED"/>
    <property type="match status" value="1"/>
</dbReference>
<dbReference type="Pfam" id="PF13151">
    <property type="entry name" value="DUF3990"/>
    <property type="match status" value="1"/>
</dbReference>
<dbReference type="InterPro" id="IPR050708">
    <property type="entry name" value="T6SS_VgrG/RHS"/>
</dbReference>
<dbReference type="GO" id="GO:0016787">
    <property type="term" value="F:hydrolase activity"/>
    <property type="evidence" value="ECO:0007669"/>
    <property type="project" value="UniProtKB-KW"/>
</dbReference>
<protein>
    <submittedName>
        <fullName evidence="1">Deoxyribonuclease RhsC</fullName>
        <ecNumber evidence="1">3.1.-.-</ecNumber>
    </submittedName>
</protein>
<reference evidence="1 2" key="1">
    <citation type="submission" date="2018-02" db="EMBL/GenBank/DDBJ databases">
        <authorList>
            <person name="Cohen D.B."/>
            <person name="Kent A.D."/>
        </authorList>
    </citation>
    <scope>NUCLEOTIDE SEQUENCE [LARGE SCALE GENOMIC DNA]</scope>
    <source>
        <strain evidence="1">CIP109753</strain>
    </source>
</reference>
<dbReference type="EC" id="3.1.-.-" evidence="1"/>
<dbReference type="PANTHER" id="PTHR32305">
    <property type="match status" value="1"/>
</dbReference>
<evidence type="ECO:0000313" key="2">
    <source>
        <dbReference type="Proteomes" id="UP000238180"/>
    </source>
</evidence>
<name>A0A2N9P7F7_9FLAO</name>
<proteinExistence type="predicted"/>
<dbReference type="Proteomes" id="UP000238180">
    <property type="component" value="Unassembled WGS sequence"/>
</dbReference>
<dbReference type="InterPro" id="IPR025051">
    <property type="entry name" value="DUF3990"/>
</dbReference>
<dbReference type="RefSeq" id="WP_181142833.1">
    <property type="nucleotide sequence ID" value="NZ_OLKH01000050.1"/>
</dbReference>
<dbReference type="AlphaFoldDB" id="A0A2N9P7F7"/>
<evidence type="ECO:0000313" key="1">
    <source>
        <dbReference type="EMBL" id="SPE76269.1"/>
    </source>
</evidence>
<dbReference type="Gene3D" id="2.180.10.10">
    <property type="entry name" value="RHS repeat-associated core"/>
    <property type="match status" value="1"/>
</dbReference>
<dbReference type="NCBIfam" id="TIGR03696">
    <property type="entry name" value="Rhs_assc_core"/>
    <property type="match status" value="1"/>
</dbReference>
<dbReference type="EMBL" id="OLKH01000050">
    <property type="protein sequence ID" value="SPE76269.1"/>
    <property type="molecule type" value="Genomic_DNA"/>
</dbReference>
<organism evidence="1 2">
    <name type="scientific">Flavobacterium columnare</name>
    <dbReference type="NCBI Taxonomy" id="996"/>
    <lineage>
        <taxon>Bacteria</taxon>
        <taxon>Pseudomonadati</taxon>
        <taxon>Bacteroidota</taxon>
        <taxon>Flavobacteriia</taxon>
        <taxon>Flavobacteriales</taxon>
        <taxon>Flavobacteriaceae</taxon>
        <taxon>Flavobacterium</taxon>
    </lineage>
</organism>
<dbReference type="InterPro" id="IPR022385">
    <property type="entry name" value="Rhs_assc_core"/>
</dbReference>
<gene>
    <name evidence="1" type="primary">rhsC_3</name>
    <name evidence="1" type="ORF">FLACOL_00247</name>
</gene>
<accession>A0A2N9P7F7</accession>